<keyword evidence="1" id="KW-0472">Membrane</keyword>
<dbReference type="EMBL" id="QFFG01000002">
    <property type="protein sequence ID" value="PWG05549.1"/>
    <property type="molecule type" value="Genomic_DNA"/>
</dbReference>
<dbReference type="RefSeq" id="WP_109403882.1">
    <property type="nucleotide sequence ID" value="NZ_QFFG01000002.1"/>
</dbReference>
<accession>A0A2U2JB30</accession>
<gene>
    <name evidence="2" type="ORF">DIS07_03650</name>
</gene>
<dbReference type="Proteomes" id="UP000245670">
    <property type="component" value="Unassembled WGS sequence"/>
</dbReference>
<dbReference type="AlphaFoldDB" id="A0A2U2JB30"/>
<feature type="transmembrane region" description="Helical" evidence="1">
    <location>
        <begin position="78"/>
        <end position="96"/>
    </location>
</feature>
<protein>
    <submittedName>
        <fullName evidence="2">Uncharacterized protein</fullName>
    </submittedName>
</protein>
<feature type="transmembrane region" description="Helical" evidence="1">
    <location>
        <begin position="126"/>
        <end position="145"/>
    </location>
</feature>
<evidence type="ECO:0000256" key="1">
    <source>
        <dbReference type="SAM" id="Phobius"/>
    </source>
</evidence>
<organism evidence="2 3">
    <name type="scientific">Polaribacter aquimarinus</name>
    <dbReference type="NCBI Taxonomy" id="2100726"/>
    <lineage>
        <taxon>Bacteria</taxon>
        <taxon>Pseudomonadati</taxon>
        <taxon>Bacteroidota</taxon>
        <taxon>Flavobacteriia</taxon>
        <taxon>Flavobacteriales</taxon>
        <taxon>Flavobacteriaceae</taxon>
    </lineage>
</organism>
<proteinExistence type="predicted"/>
<keyword evidence="3" id="KW-1185">Reference proteome</keyword>
<evidence type="ECO:0000313" key="3">
    <source>
        <dbReference type="Proteomes" id="UP000245670"/>
    </source>
</evidence>
<keyword evidence="1" id="KW-1133">Transmembrane helix</keyword>
<evidence type="ECO:0000313" key="2">
    <source>
        <dbReference type="EMBL" id="PWG05549.1"/>
    </source>
</evidence>
<comment type="caution">
    <text evidence="2">The sequence shown here is derived from an EMBL/GenBank/DDBJ whole genome shotgun (WGS) entry which is preliminary data.</text>
</comment>
<feature type="transmembrane region" description="Helical" evidence="1">
    <location>
        <begin position="41"/>
        <end position="66"/>
    </location>
</feature>
<feature type="transmembrane region" description="Helical" evidence="1">
    <location>
        <begin position="9"/>
        <end position="29"/>
    </location>
</feature>
<reference evidence="2 3" key="1">
    <citation type="submission" date="2018-05" db="EMBL/GenBank/DDBJ databases">
        <title>Polaribacter aquimarinus sp. nov., isolated from sediment in a sediment of sea.</title>
        <authorList>
            <person name="Lu D."/>
        </authorList>
    </citation>
    <scope>NUCLEOTIDE SEQUENCE [LARGE SCALE GENOMIC DNA]</scope>
    <source>
        <strain evidence="2 3">ZY113</strain>
    </source>
</reference>
<keyword evidence="1" id="KW-0812">Transmembrane</keyword>
<name>A0A2U2JB30_9FLAO</name>
<sequence>MKNNISKILSIFIAVIALIGAFLFIRIFMTDADDTEALNSAVSSIVSFSTILIYFAIGATVILSLIGLFTNPDNLKKTLLSVAMLGVVLVFAYFLADSEAVLDSQGKVLEGGEAGSSTNQWVGTGIWYSVALGFVASMFFVYDLVKGLIKS</sequence>
<dbReference type="OrthoDB" id="1202461at2"/>